<evidence type="ECO:0000313" key="1">
    <source>
        <dbReference type="Proteomes" id="UP000887579"/>
    </source>
</evidence>
<proteinExistence type="predicted"/>
<dbReference type="WBParaSite" id="ES5_v2.g23496.t1">
    <property type="protein sequence ID" value="ES5_v2.g23496.t1"/>
    <property type="gene ID" value="ES5_v2.g23496"/>
</dbReference>
<name>A0AC34G1J5_9BILA</name>
<reference evidence="2" key="1">
    <citation type="submission" date="2022-11" db="UniProtKB">
        <authorList>
            <consortium name="WormBaseParasite"/>
        </authorList>
    </citation>
    <scope>IDENTIFICATION</scope>
</reference>
<protein>
    <submittedName>
        <fullName evidence="2">SGNH domain-containing protein</fullName>
    </submittedName>
</protein>
<dbReference type="Proteomes" id="UP000887579">
    <property type="component" value="Unplaced"/>
</dbReference>
<evidence type="ECO:0000313" key="2">
    <source>
        <dbReference type="WBParaSite" id="ES5_v2.g23496.t1"/>
    </source>
</evidence>
<accession>A0AC34G1J5</accession>
<organism evidence="1 2">
    <name type="scientific">Panagrolaimus sp. ES5</name>
    <dbReference type="NCBI Taxonomy" id="591445"/>
    <lineage>
        <taxon>Eukaryota</taxon>
        <taxon>Metazoa</taxon>
        <taxon>Ecdysozoa</taxon>
        <taxon>Nematoda</taxon>
        <taxon>Chromadorea</taxon>
        <taxon>Rhabditida</taxon>
        <taxon>Tylenchina</taxon>
        <taxon>Panagrolaimomorpha</taxon>
        <taxon>Panagrolaimoidea</taxon>
        <taxon>Panagrolaimidae</taxon>
        <taxon>Panagrolaimus</taxon>
    </lineage>
</organism>
<sequence length="463" mass="52573">MPEKAELMKDSEDVEDFGSPTKKPRLIKYNMLRLFNFIAIFAICFMPKLCDSDFYESMVRLISTSLGGFAIFLGAQSSSYGSFSMLTKIGIYLGDISYSVYLVHWPVVILAKYLMIFDSISLWQILAFIFGISMIQYHLFEKPLLHQSSKMTFAVCGIIYGLLVLTLCQPQSFGYVRVTHPAVAANQQIAAQCNQLEMNKNCNWDPEMLQVAPKPTKSAAYFCSYNGTGKATVFFTGNSYALRQLAGVKKALEGKYKTLYFAARPACLTFETFNEGYEKYWQCDEIFNKTVAFLEKFKPDLLIISQKLSGNNNFKKPLSSTEAYLQDKATLEVARYFQMFSSFTQKIFFIEPHPTCSFNPALTLAKEIAQEKNITNHNLELKSIRNQVDPGWLRIKAAMKDCPKCVALDVRNDYVENGKYAVSDRISKLSLFCDNNHLSPPGVERMLPTLKKSFNQALMELNL</sequence>